<dbReference type="Gene3D" id="3.10.450.50">
    <property type="match status" value="1"/>
</dbReference>
<keyword evidence="2" id="KW-1185">Reference proteome</keyword>
<dbReference type="NCBIfam" id="NF004088">
    <property type="entry name" value="PRK05590.1"/>
    <property type="match status" value="1"/>
</dbReference>
<protein>
    <submittedName>
        <fullName evidence="1">SEC-C metal-binding domain-containing protein</fullName>
    </submittedName>
</protein>
<reference evidence="1" key="1">
    <citation type="submission" date="2022-07" db="EMBL/GenBank/DDBJ databases">
        <title>Enhanced cultured diversity of the mouse gut microbiota enables custom-made synthetic communities.</title>
        <authorList>
            <person name="Afrizal A."/>
        </authorList>
    </citation>
    <scope>NUCLEOTIDE SEQUENCE</scope>
    <source>
        <strain evidence="1">DSM 28593</strain>
    </source>
</reference>
<accession>A0AAE3L3W6</accession>
<proteinExistence type="predicted"/>
<evidence type="ECO:0000313" key="1">
    <source>
        <dbReference type="EMBL" id="MCR1898953.1"/>
    </source>
</evidence>
<dbReference type="PANTHER" id="PTHR33747:SF1">
    <property type="entry name" value="ADENYLATE CYCLASE-ASSOCIATED CAP C-TERMINAL DOMAIN-CONTAINING PROTEIN"/>
    <property type="match status" value="1"/>
</dbReference>
<sequence length="165" mass="19283">MSLYQEWKKTITGHTTQEEQMEFWDVFCKQEQGIYQSILDKSQKNIQGKVSELAKEYNMSEVYFLGFLDGINDSILTPMDVESLDGDSTIDIEIDFEKLYYNMHAVPAEWLYTLPEWDNILSEEKRKEIAKQQKRDKTIVKEQKIGRNDPCPCGSGKKYKKCCGK</sequence>
<dbReference type="SUPFAM" id="SSF103642">
    <property type="entry name" value="Sec-C motif"/>
    <property type="match status" value="1"/>
</dbReference>
<dbReference type="RefSeq" id="WP_257530801.1">
    <property type="nucleotide sequence ID" value="NZ_JANKAS010000006.1"/>
</dbReference>
<gene>
    <name evidence="1" type="ORF">NSA47_08145</name>
</gene>
<organism evidence="1 2">
    <name type="scientific">Irregularibacter muris</name>
    <dbReference type="NCBI Taxonomy" id="1796619"/>
    <lineage>
        <taxon>Bacteria</taxon>
        <taxon>Bacillati</taxon>
        <taxon>Bacillota</taxon>
        <taxon>Clostridia</taxon>
        <taxon>Eubacteriales</taxon>
        <taxon>Eubacteriaceae</taxon>
        <taxon>Irregularibacter</taxon>
    </lineage>
</organism>
<evidence type="ECO:0000313" key="2">
    <source>
        <dbReference type="Proteomes" id="UP001205748"/>
    </source>
</evidence>
<comment type="caution">
    <text evidence="1">The sequence shown here is derived from an EMBL/GenBank/DDBJ whole genome shotgun (WGS) entry which is preliminary data.</text>
</comment>
<dbReference type="EMBL" id="JANKAS010000006">
    <property type="protein sequence ID" value="MCR1898953.1"/>
    <property type="molecule type" value="Genomic_DNA"/>
</dbReference>
<dbReference type="Proteomes" id="UP001205748">
    <property type="component" value="Unassembled WGS sequence"/>
</dbReference>
<name>A0AAE3L3W6_9FIRM</name>
<dbReference type="InterPro" id="IPR004027">
    <property type="entry name" value="SEC_C_motif"/>
</dbReference>
<dbReference type="PANTHER" id="PTHR33747">
    <property type="entry name" value="UPF0225 PROTEIN SCO1677"/>
    <property type="match status" value="1"/>
</dbReference>
<dbReference type="Pfam" id="PF02810">
    <property type="entry name" value="SEC-C"/>
    <property type="match status" value="1"/>
</dbReference>
<dbReference type="AlphaFoldDB" id="A0AAE3L3W6"/>